<evidence type="ECO:0000256" key="1">
    <source>
        <dbReference type="SAM" id="MobiDB-lite"/>
    </source>
</evidence>
<reference evidence="2" key="1">
    <citation type="submission" date="2020-06" db="EMBL/GenBank/DDBJ databases">
        <authorList>
            <person name="Li T."/>
            <person name="Hu X."/>
            <person name="Zhang T."/>
            <person name="Song X."/>
            <person name="Zhang H."/>
            <person name="Dai N."/>
            <person name="Sheng W."/>
            <person name="Hou X."/>
            <person name="Wei L."/>
        </authorList>
    </citation>
    <scope>NUCLEOTIDE SEQUENCE</scope>
    <source>
        <strain evidence="2">3651</strain>
        <tissue evidence="2">Leaf</tissue>
    </source>
</reference>
<dbReference type="Proteomes" id="UP001293254">
    <property type="component" value="Unassembled WGS sequence"/>
</dbReference>
<feature type="non-terminal residue" evidence="2">
    <location>
        <position position="218"/>
    </location>
</feature>
<reference evidence="2" key="2">
    <citation type="journal article" date="2024" name="Plant">
        <title>Genomic evolution and insights into agronomic trait innovations of Sesamum species.</title>
        <authorList>
            <person name="Miao H."/>
            <person name="Wang L."/>
            <person name="Qu L."/>
            <person name="Liu H."/>
            <person name="Sun Y."/>
            <person name="Le M."/>
            <person name="Wang Q."/>
            <person name="Wei S."/>
            <person name="Zheng Y."/>
            <person name="Lin W."/>
            <person name="Duan Y."/>
            <person name="Cao H."/>
            <person name="Xiong S."/>
            <person name="Wang X."/>
            <person name="Wei L."/>
            <person name="Li C."/>
            <person name="Ma Q."/>
            <person name="Ju M."/>
            <person name="Zhao R."/>
            <person name="Li G."/>
            <person name="Mu C."/>
            <person name="Tian Q."/>
            <person name="Mei H."/>
            <person name="Zhang T."/>
            <person name="Gao T."/>
            <person name="Zhang H."/>
        </authorList>
    </citation>
    <scope>NUCLEOTIDE SEQUENCE</scope>
    <source>
        <strain evidence="2">3651</strain>
    </source>
</reference>
<name>A0AAE2CUD2_9LAMI</name>
<feature type="compositionally biased region" description="Low complexity" evidence="1">
    <location>
        <begin position="170"/>
        <end position="186"/>
    </location>
</feature>
<feature type="compositionally biased region" description="Polar residues" evidence="1">
    <location>
        <begin position="40"/>
        <end position="49"/>
    </location>
</feature>
<feature type="compositionally biased region" description="Polar residues" evidence="1">
    <location>
        <begin position="126"/>
        <end position="148"/>
    </location>
</feature>
<proteinExistence type="predicted"/>
<accession>A0AAE2CUD2</accession>
<feature type="compositionally biased region" description="Low complexity" evidence="1">
    <location>
        <begin position="116"/>
        <end position="125"/>
    </location>
</feature>
<comment type="caution">
    <text evidence="2">The sequence shown here is derived from an EMBL/GenBank/DDBJ whole genome shotgun (WGS) entry which is preliminary data.</text>
</comment>
<sequence length="218" mass="23512">MSRDLMRSKTLFLLDHGSELLLLQCFALEELTPSVAPPVTSRNPSSARSTADLRRGPAIFQYAPPSTGPSPQPPPHTRTSLPLTTHYSKPTIVVIPHSITTIETTPNPTTLPSPSPLLHSPTQPTVTQSLSTVFQRPTKPPSLNNTDPEPSLRHPLSQSLVNVPLVFSAASQPSLSPSQSSSTLSTHSRRKQAPGKKISISKKRKLINETLDASESPS</sequence>
<keyword evidence="3" id="KW-1185">Reference proteome</keyword>
<feature type="region of interest" description="Disordered" evidence="1">
    <location>
        <begin position="98"/>
        <end position="155"/>
    </location>
</feature>
<evidence type="ECO:0000313" key="3">
    <source>
        <dbReference type="Proteomes" id="UP001293254"/>
    </source>
</evidence>
<dbReference type="AlphaFoldDB" id="A0AAE2CUD2"/>
<feature type="compositionally biased region" description="Basic residues" evidence="1">
    <location>
        <begin position="187"/>
        <end position="205"/>
    </location>
</feature>
<organism evidence="2 3">
    <name type="scientific">Sesamum alatum</name>
    <dbReference type="NCBI Taxonomy" id="300844"/>
    <lineage>
        <taxon>Eukaryota</taxon>
        <taxon>Viridiplantae</taxon>
        <taxon>Streptophyta</taxon>
        <taxon>Embryophyta</taxon>
        <taxon>Tracheophyta</taxon>
        <taxon>Spermatophyta</taxon>
        <taxon>Magnoliopsida</taxon>
        <taxon>eudicotyledons</taxon>
        <taxon>Gunneridae</taxon>
        <taxon>Pentapetalae</taxon>
        <taxon>asterids</taxon>
        <taxon>lamiids</taxon>
        <taxon>Lamiales</taxon>
        <taxon>Pedaliaceae</taxon>
        <taxon>Sesamum</taxon>
    </lineage>
</organism>
<feature type="compositionally biased region" description="Low complexity" evidence="1">
    <location>
        <begin position="99"/>
        <end position="108"/>
    </location>
</feature>
<protein>
    <submittedName>
        <fullName evidence="2">Uncharacterized protein</fullName>
    </submittedName>
</protein>
<evidence type="ECO:0000313" key="2">
    <source>
        <dbReference type="EMBL" id="KAK4434867.1"/>
    </source>
</evidence>
<feature type="region of interest" description="Disordered" evidence="1">
    <location>
        <begin position="35"/>
        <end position="85"/>
    </location>
</feature>
<feature type="compositionally biased region" description="Pro residues" evidence="1">
    <location>
        <begin position="66"/>
        <end position="76"/>
    </location>
</feature>
<feature type="region of interest" description="Disordered" evidence="1">
    <location>
        <begin position="170"/>
        <end position="218"/>
    </location>
</feature>
<dbReference type="EMBL" id="JACGWO010000002">
    <property type="protein sequence ID" value="KAK4434867.1"/>
    <property type="molecule type" value="Genomic_DNA"/>
</dbReference>
<gene>
    <name evidence="2" type="ORF">Salat_0649600</name>
</gene>